<keyword evidence="8 15" id="KW-0547">Nucleotide-binding</keyword>
<keyword evidence="9 15" id="KW-0418">Kinase</keyword>
<dbReference type="GO" id="GO:0004594">
    <property type="term" value="F:pantothenate kinase activity"/>
    <property type="evidence" value="ECO:0007669"/>
    <property type="project" value="UniProtKB-UniRule"/>
</dbReference>
<evidence type="ECO:0000256" key="13">
    <source>
        <dbReference type="ARBA" id="ARBA00023267"/>
    </source>
</evidence>
<name>F2B8R8_9NEIS</name>
<comment type="pathway">
    <text evidence="4 15">Cofactor biosynthesis; coenzyme A biosynthesis; CoA from (R)-pantothenate: step 1/5.</text>
</comment>
<feature type="binding site" evidence="15">
    <location>
        <begin position="332"/>
        <end position="339"/>
    </location>
    <ligand>
        <name>ATP</name>
        <dbReference type="ChEBI" id="CHEBI:30616"/>
    </ligand>
</feature>
<dbReference type="Gene3D" id="3.30.930.10">
    <property type="entry name" value="Bira Bifunctional Protein, Domain 2"/>
    <property type="match status" value="1"/>
</dbReference>
<dbReference type="PANTHER" id="PTHR12835">
    <property type="entry name" value="BIOTIN PROTEIN LIGASE"/>
    <property type="match status" value="1"/>
</dbReference>
<dbReference type="InterPro" id="IPR045864">
    <property type="entry name" value="aa-tRNA-synth_II/BPL/LPL"/>
</dbReference>
<evidence type="ECO:0000256" key="3">
    <source>
        <dbReference type="ARBA" id="ARBA00004496"/>
    </source>
</evidence>
<dbReference type="SUPFAM" id="SSF50037">
    <property type="entry name" value="C-terminal domain of transcriptional repressors"/>
    <property type="match status" value="1"/>
</dbReference>
<dbReference type="CDD" id="cd16442">
    <property type="entry name" value="BPL"/>
    <property type="match status" value="1"/>
</dbReference>
<keyword evidence="11 15" id="KW-0630">Potassium</keyword>
<proteinExistence type="inferred from homology"/>
<dbReference type="PROSITE" id="PS51733">
    <property type="entry name" value="BPL_LPL_CATALYTIC"/>
    <property type="match status" value="1"/>
</dbReference>
<dbReference type="InterPro" id="IPR004143">
    <property type="entry name" value="BPL_LPL_catalytic"/>
</dbReference>
<dbReference type="InterPro" id="IPR008988">
    <property type="entry name" value="Transcriptional_repressor_C"/>
</dbReference>
<dbReference type="STRING" id="267212.GCA_001063965_01562"/>
<comment type="caution">
    <text evidence="15">Lacks conserved residue(s) required for the propagation of feature annotation.</text>
</comment>
<comment type="catalytic activity">
    <reaction evidence="14">
        <text>biotin + L-lysyl-[protein] + ATP = N(6)-biotinyl-L-lysyl-[protein] + AMP + diphosphate + H(+)</text>
        <dbReference type="Rhea" id="RHEA:11756"/>
        <dbReference type="Rhea" id="RHEA-COMP:9752"/>
        <dbReference type="Rhea" id="RHEA-COMP:10505"/>
        <dbReference type="ChEBI" id="CHEBI:15378"/>
        <dbReference type="ChEBI" id="CHEBI:29969"/>
        <dbReference type="ChEBI" id="CHEBI:30616"/>
        <dbReference type="ChEBI" id="CHEBI:33019"/>
        <dbReference type="ChEBI" id="CHEBI:57586"/>
        <dbReference type="ChEBI" id="CHEBI:83144"/>
        <dbReference type="ChEBI" id="CHEBI:456215"/>
        <dbReference type="EC" id="6.3.4.15"/>
    </reaction>
</comment>
<evidence type="ECO:0000313" key="18">
    <source>
        <dbReference type="Proteomes" id="UP000004105"/>
    </source>
</evidence>
<dbReference type="NCBIfam" id="TIGR00671">
    <property type="entry name" value="baf"/>
    <property type="match status" value="1"/>
</dbReference>
<dbReference type="Pfam" id="PF03309">
    <property type="entry name" value="Pan_kinase"/>
    <property type="match status" value="1"/>
</dbReference>
<keyword evidence="6 17" id="KW-0436">Ligase</keyword>
<dbReference type="UniPathway" id="UPA00241">
    <property type="reaction ID" value="UER00352"/>
</dbReference>
<dbReference type="EC" id="2.7.1.33" evidence="15"/>
<dbReference type="Gene3D" id="2.30.30.100">
    <property type="match status" value="1"/>
</dbReference>
<comment type="subcellular location">
    <subcellularLocation>
        <location evidence="3 15">Cytoplasm</location>
    </subcellularLocation>
</comment>
<comment type="function">
    <text evidence="15">Catalyzes the phosphorylation of pantothenate (Pan), the first step in CoA biosynthesis.</text>
</comment>
<keyword evidence="12 15" id="KW-0173">Coenzyme A biosynthesis</keyword>
<keyword evidence="18" id="KW-1185">Reference proteome</keyword>
<dbReference type="GO" id="GO:0005737">
    <property type="term" value="C:cytoplasm"/>
    <property type="evidence" value="ECO:0007669"/>
    <property type="project" value="UniProtKB-SubCell"/>
</dbReference>
<dbReference type="InterPro" id="IPR043129">
    <property type="entry name" value="ATPase_NBD"/>
</dbReference>
<evidence type="ECO:0000313" key="17">
    <source>
        <dbReference type="EMBL" id="EGF12188.1"/>
    </source>
</evidence>
<evidence type="ECO:0000256" key="7">
    <source>
        <dbReference type="ARBA" id="ARBA00022679"/>
    </source>
</evidence>
<evidence type="ECO:0000256" key="11">
    <source>
        <dbReference type="ARBA" id="ARBA00022958"/>
    </source>
</evidence>
<evidence type="ECO:0000256" key="6">
    <source>
        <dbReference type="ARBA" id="ARBA00022598"/>
    </source>
</evidence>
<sequence>MMRQAHWLLLAALSDGLPQHITALARAGGVRPPQLNGLWQQMPVHIRGLLRQHDGYWRLVRPLAVFSEETLAAAASGFQAELRHSHPSSNDIILAAARESVPSAHRRLCLVHEQTGGRGRQGKKWHSRTGECLTFSFGWVFDKPQAELGALALVAGLACRNALNSLNIPAQVKWPNDLVSGGGKLGGILIETVRGEGKTATVVGIGLNYVLPKEVEQAASVQAVCKTAPPPAPLLLQTMLRQLDTALAAFAEQGFAPFATAYEQANRDHGQAVRLLHHGQIIEEGIVAGVTVQGALRLRTETGEKQIVSGEISLRQSPLPPQAAPARRLLLDCGNSRLKWAWLENGKPGAVSGTPYRDLQPLADDWRRFGGAGVAVTGCAVCGEEKKRQVAAQIPAPIEWLASMPQALGIRNHYRNTAEHGADRWFNALGSRSFSGNACVIVSCGTAVTIDALTDDNQYLGGSIMPGFHLMKEAMAAKTAHLNRPAGKVYPFATTTANAIAGGMMDAVCGALILMHGRLKEKVGREKPVDVVITGGGAAKVAHALPQGFVLDNNIKIVDNLVVYGLANWVGQNQ</sequence>
<dbReference type="SUPFAM" id="SSF53067">
    <property type="entry name" value="Actin-like ATPase domain"/>
    <property type="match status" value="2"/>
</dbReference>
<reference evidence="17 18" key="1">
    <citation type="submission" date="2011-02" db="EMBL/GenBank/DDBJ databases">
        <authorList>
            <person name="Muzny D."/>
            <person name="Qin X."/>
            <person name="Deng J."/>
            <person name="Jiang H."/>
            <person name="Liu Y."/>
            <person name="Qu J."/>
            <person name="Song X.-Z."/>
            <person name="Zhang L."/>
            <person name="Thornton R."/>
            <person name="Coyle M."/>
            <person name="Francisco L."/>
            <person name="Jackson L."/>
            <person name="Javaid M."/>
            <person name="Korchina V."/>
            <person name="Kovar C."/>
            <person name="Mata R."/>
            <person name="Mathew T."/>
            <person name="Ngo R."/>
            <person name="Nguyen L."/>
            <person name="Nguyen N."/>
            <person name="Okwuonu G."/>
            <person name="Ongeri F."/>
            <person name="Pham C."/>
            <person name="Simmons D."/>
            <person name="Wilczek-Boney K."/>
            <person name="Hale W."/>
            <person name="Jakkamsetti A."/>
            <person name="Pham P."/>
            <person name="Ruth R."/>
            <person name="San Lucas F."/>
            <person name="Warren J."/>
            <person name="Zhang J."/>
            <person name="Zhao Z."/>
            <person name="Zhou C."/>
            <person name="Zhu D."/>
            <person name="Lee S."/>
            <person name="Bess C."/>
            <person name="Blankenburg K."/>
            <person name="Forbes L."/>
            <person name="Fu Q."/>
            <person name="Gubbala S."/>
            <person name="Hirani K."/>
            <person name="Jayaseelan J.C."/>
            <person name="Lara F."/>
            <person name="Munidasa M."/>
            <person name="Palculict T."/>
            <person name="Patil S."/>
            <person name="Pu L.-L."/>
            <person name="Saada N."/>
            <person name="Tang L."/>
            <person name="Weissenberger G."/>
            <person name="Zhu Y."/>
            <person name="Hemphill L."/>
            <person name="Shang Y."/>
            <person name="Youmans B."/>
            <person name="Ayvaz T."/>
            <person name="Ross M."/>
            <person name="Santibanez J."/>
            <person name="Aqrawi P."/>
            <person name="Gross S."/>
            <person name="Joshi V."/>
            <person name="Fowler G."/>
            <person name="Nazareth L."/>
            <person name="Reid J."/>
            <person name="Worley K."/>
            <person name="Petrosino J."/>
            <person name="Highlander S."/>
            <person name="Gibbs R."/>
        </authorList>
    </citation>
    <scope>NUCLEOTIDE SEQUENCE [LARGE SCALE GENOMIC DNA]</scope>
    <source>
        <strain evidence="17 18">ATCC BAA-1200</strain>
    </source>
</reference>
<feature type="binding site" evidence="15">
    <location>
        <position position="446"/>
    </location>
    <ligand>
        <name>ATP</name>
        <dbReference type="ChEBI" id="CHEBI:30616"/>
    </ligand>
</feature>
<evidence type="ECO:0000256" key="15">
    <source>
        <dbReference type="HAMAP-Rule" id="MF_01274"/>
    </source>
</evidence>
<evidence type="ECO:0000256" key="10">
    <source>
        <dbReference type="ARBA" id="ARBA00022840"/>
    </source>
</evidence>
<comment type="caution">
    <text evidence="17">The sequence shown here is derived from an EMBL/GenBank/DDBJ whole genome shotgun (WGS) entry which is preliminary data.</text>
</comment>
<dbReference type="GO" id="GO:0004077">
    <property type="term" value="F:biotin--[biotin carboxyl-carrier protein] ligase activity"/>
    <property type="evidence" value="ECO:0007669"/>
    <property type="project" value="UniProtKB-EC"/>
</dbReference>
<feature type="binding site" evidence="15">
    <location>
        <position position="496"/>
    </location>
    <ligand>
        <name>substrate</name>
    </ligand>
</feature>
<keyword evidence="13" id="KW-0092">Biotin</keyword>
<keyword evidence="7 15" id="KW-0808">Transferase</keyword>
<feature type="active site" description="Proton acceptor" evidence="15">
    <location>
        <position position="423"/>
    </location>
</feature>
<dbReference type="InterPro" id="IPR004408">
    <property type="entry name" value="Biotin_CoA_COase_ligase"/>
</dbReference>
<dbReference type="RefSeq" id="WP_007341183.1">
    <property type="nucleotide sequence ID" value="NZ_GL878494.1"/>
</dbReference>
<keyword evidence="10 15" id="KW-0067">ATP-binding</keyword>
<dbReference type="NCBIfam" id="TIGR00121">
    <property type="entry name" value="birA_ligase"/>
    <property type="match status" value="1"/>
</dbReference>
<evidence type="ECO:0000256" key="1">
    <source>
        <dbReference type="ARBA" id="ARBA00001206"/>
    </source>
</evidence>
<evidence type="ECO:0000256" key="9">
    <source>
        <dbReference type="ARBA" id="ARBA00022777"/>
    </source>
</evidence>
<keyword evidence="5 15" id="KW-0963">Cytoplasm</keyword>
<comment type="cofactor">
    <cofactor evidence="2">
        <name>K(+)</name>
        <dbReference type="ChEBI" id="CHEBI:29103"/>
    </cofactor>
</comment>
<organism evidence="17 18">
    <name type="scientific">Neisseria bacilliformis ATCC BAA-1200</name>
    <dbReference type="NCBI Taxonomy" id="888742"/>
    <lineage>
        <taxon>Bacteria</taxon>
        <taxon>Pseudomonadati</taxon>
        <taxon>Pseudomonadota</taxon>
        <taxon>Betaproteobacteria</taxon>
        <taxon>Neisseriales</taxon>
        <taxon>Neisseriaceae</taxon>
        <taxon>Neisseria</taxon>
    </lineage>
</organism>
<feature type="binding site" evidence="15">
    <location>
        <begin position="421"/>
        <end position="424"/>
    </location>
    <ligand>
        <name>substrate</name>
    </ligand>
</feature>
<dbReference type="HOGENOM" id="CLU_476347_0_0_4"/>
<evidence type="ECO:0000256" key="5">
    <source>
        <dbReference type="ARBA" id="ARBA00022490"/>
    </source>
</evidence>
<dbReference type="CDD" id="cd24015">
    <property type="entry name" value="ASKHA_NBD_PanK-III"/>
    <property type="match status" value="1"/>
</dbReference>
<feature type="domain" description="BPL/LPL catalytic" evidence="16">
    <location>
        <begin position="75"/>
        <end position="251"/>
    </location>
</feature>
<feature type="binding site" evidence="15">
    <location>
        <position position="414"/>
    </location>
    <ligand>
        <name>substrate</name>
    </ligand>
</feature>
<dbReference type="Pfam" id="PF03099">
    <property type="entry name" value="BPL_LplA_LipB"/>
    <property type="match status" value="1"/>
</dbReference>
<dbReference type="EMBL" id="AFAY01000003">
    <property type="protein sequence ID" value="EGF12188.1"/>
    <property type="molecule type" value="Genomic_DNA"/>
</dbReference>
<dbReference type="HAMAP" id="MF_01274">
    <property type="entry name" value="Pantothen_kinase_3"/>
    <property type="match status" value="1"/>
</dbReference>
<dbReference type="Proteomes" id="UP000004105">
    <property type="component" value="Unassembled WGS sequence"/>
</dbReference>
<comment type="subunit">
    <text evidence="15">Homodimer.</text>
</comment>
<accession>F2B8R8</accession>
<evidence type="ECO:0000259" key="16">
    <source>
        <dbReference type="PROSITE" id="PS51733"/>
    </source>
</evidence>
<comment type="similarity">
    <text evidence="15">Belongs to the type III pantothenate kinase family.</text>
</comment>
<comment type="cofactor">
    <cofactor evidence="15">
        <name>NH4(+)</name>
        <dbReference type="ChEBI" id="CHEBI:28938"/>
    </cofactor>
    <cofactor evidence="15">
        <name>K(+)</name>
        <dbReference type="ChEBI" id="CHEBI:29103"/>
    </cofactor>
    <text evidence="15">A monovalent cation. Ammonium or potassium.</text>
</comment>
<dbReference type="PANTHER" id="PTHR12835:SF5">
    <property type="entry name" value="BIOTIN--PROTEIN LIGASE"/>
    <property type="match status" value="1"/>
</dbReference>
<dbReference type="NCBIfam" id="NF009862">
    <property type="entry name" value="PRK13325.1"/>
    <property type="match status" value="1"/>
</dbReference>
<dbReference type="GO" id="GO:0015937">
    <property type="term" value="P:coenzyme A biosynthetic process"/>
    <property type="evidence" value="ECO:0007669"/>
    <property type="project" value="UniProtKB-UniRule"/>
</dbReference>
<dbReference type="Pfam" id="PF02237">
    <property type="entry name" value="BPL_C"/>
    <property type="match status" value="1"/>
</dbReference>
<evidence type="ECO:0000256" key="2">
    <source>
        <dbReference type="ARBA" id="ARBA00001958"/>
    </source>
</evidence>
<dbReference type="SUPFAM" id="SSF55681">
    <property type="entry name" value="Class II aaRS and biotin synthetases"/>
    <property type="match status" value="1"/>
</dbReference>
<evidence type="ECO:0000256" key="8">
    <source>
        <dbReference type="ARBA" id="ARBA00022741"/>
    </source>
</evidence>
<gene>
    <name evidence="17" type="primary">birA</name>
    <name evidence="15" type="synonym">coaX</name>
    <name evidence="17" type="ORF">HMPREF9123_0168</name>
</gene>
<comment type="catalytic activity">
    <reaction evidence="1 15">
        <text>(R)-pantothenate + ATP = (R)-4'-phosphopantothenate + ADP + H(+)</text>
        <dbReference type="Rhea" id="RHEA:16373"/>
        <dbReference type="ChEBI" id="CHEBI:10986"/>
        <dbReference type="ChEBI" id="CHEBI:15378"/>
        <dbReference type="ChEBI" id="CHEBI:29032"/>
        <dbReference type="ChEBI" id="CHEBI:30616"/>
        <dbReference type="ChEBI" id="CHEBI:456216"/>
        <dbReference type="EC" id="2.7.1.33"/>
    </reaction>
</comment>
<evidence type="ECO:0000256" key="12">
    <source>
        <dbReference type="ARBA" id="ARBA00022993"/>
    </source>
</evidence>
<dbReference type="InterPro" id="IPR003142">
    <property type="entry name" value="BPL_C"/>
</dbReference>
<evidence type="ECO:0000256" key="4">
    <source>
        <dbReference type="ARBA" id="ARBA00005225"/>
    </source>
</evidence>
<dbReference type="AlphaFoldDB" id="F2B8R8"/>
<dbReference type="Gene3D" id="3.30.420.40">
    <property type="match status" value="2"/>
</dbReference>
<protein>
    <recommendedName>
        <fullName evidence="15">Type III pantothenate kinase</fullName>
        <ecNumber evidence="15">2.7.1.33</ecNumber>
    </recommendedName>
    <alternativeName>
        <fullName evidence="15">PanK-III</fullName>
    </alternativeName>
    <alternativeName>
        <fullName evidence="15">Pantothenic acid kinase</fullName>
    </alternativeName>
</protein>
<dbReference type="InterPro" id="IPR004619">
    <property type="entry name" value="Type_III_PanK"/>
</dbReference>
<dbReference type="GO" id="GO:0005524">
    <property type="term" value="F:ATP binding"/>
    <property type="evidence" value="ECO:0007669"/>
    <property type="project" value="UniProtKB-UniRule"/>
</dbReference>
<evidence type="ECO:0000256" key="14">
    <source>
        <dbReference type="ARBA" id="ARBA00047846"/>
    </source>
</evidence>